<feature type="region of interest" description="Disordered" evidence="1">
    <location>
        <begin position="88"/>
        <end position="107"/>
    </location>
</feature>
<evidence type="ECO:0000256" key="2">
    <source>
        <dbReference type="SAM" id="SignalP"/>
    </source>
</evidence>
<dbReference type="AlphaFoldDB" id="A0A285E7W5"/>
<gene>
    <name evidence="3" type="ORF">SAMN06893097_10194</name>
</gene>
<feature type="signal peptide" evidence="2">
    <location>
        <begin position="1"/>
        <end position="26"/>
    </location>
</feature>
<evidence type="ECO:0000256" key="1">
    <source>
        <dbReference type="SAM" id="MobiDB-lite"/>
    </source>
</evidence>
<proteinExistence type="predicted"/>
<name>A0A285E7W5_9ACTN</name>
<evidence type="ECO:0000313" key="3">
    <source>
        <dbReference type="EMBL" id="SNX94304.1"/>
    </source>
</evidence>
<keyword evidence="2" id="KW-0732">Signal</keyword>
<dbReference type="RefSeq" id="WP_097203459.1">
    <property type="nucleotide sequence ID" value="NZ_JACHXB010000001.1"/>
</dbReference>
<reference evidence="3 4" key="1">
    <citation type="submission" date="2017-09" db="EMBL/GenBank/DDBJ databases">
        <authorList>
            <person name="Ehlers B."/>
            <person name="Leendertz F.H."/>
        </authorList>
    </citation>
    <scope>NUCLEOTIDE SEQUENCE [LARGE SCALE GENOMIC DNA]</scope>
    <source>
        <strain evidence="3 4">DSM 46844</strain>
    </source>
</reference>
<protein>
    <submittedName>
        <fullName evidence="3">Uncharacterized protein</fullName>
    </submittedName>
</protein>
<evidence type="ECO:0000313" key="4">
    <source>
        <dbReference type="Proteomes" id="UP000219514"/>
    </source>
</evidence>
<dbReference type="EMBL" id="OBDO01000001">
    <property type="protein sequence ID" value="SNX94304.1"/>
    <property type="molecule type" value="Genomic_DNA"/>
</dbReference>
<keyword evidence="4" id="KW-1185">Reference proteome</keyword>
<sequence length="198" mass="21104">MVIRRTLTVIAAAAVMLAGGPQIAGAAFDDRTAPVQATVGTVTVQPPRNVQVATRCETTTTVVKRVYQVNSTGGRTFLYAMPATVTKEASRENKEGEGSTEAPGPLAGQVTVTTTTMDTELYATATWDRSPSDRVAGYQMRAHLGNGYVFTMMQSADTTSMSANADASYLSTQLQLTIDTVTTYRWTASSALTKSLRC</sequence>
<dbReference type="OrthoDB" id="5195827at2"/>
<feature type="chain" id="PRO_5012493073" evidence="2">
    <location>
        <begin position="27"/>
        <end position="198"/>
    </location>
</feature>
<dbReference type="Proteomes" id="UP000219514">
    <property type="component" value="Unassembled WGS sequence"/>
</dbReference>
<feature type="compositionally biased region" description="Basic and acidic residues" evidence="1">
    <location>
        <begin position="88"/>
        <end position="97"/>
    </location>
</feature>
<accession>A0A285E7W5</accession>
<organism evidence="3 4">
    <name type="scientific">Geodermatophilus sabuli</name>
    <dbReference type="NCBI Taxonomy" id="1564158"/>
    <lineage>
        <taxon>Bacteria</taxon>
        <taxon>Bacillati</taxon>
        <taxon>Actinomycetota</taxon>
        <taxon>Actinomycetes</taxon>
        <taxon>Geodermatophilales</taxon>
        <taxon>Geodermatophilaceae</taxon>
        <taxon>Geodermatophilus</taxon>
    </lineage>
</organism>